<keyword evidence="6 12" id="KW-0547">Nucleotide-binding</keyword>
<sequence length="301" mass="33158">MKKIAVVGSINMDLVVETSKLPEKGETILGDNFFSGPGGKGANQAVAISRLGGDVTFFGCVGEDYFGTELEEYLMLENVESRIRKDPDLSTGVALVNLFENDNNIIVVSGANGYYSEDYFEKLVNELLNYDIILFQLEINEELVFRLIEKLAEYKKQIILNPAPACKIETSLVEKITYLTPNEHECQIVFDSKKPIEKIVKEYPEKLIVTHGDKGAFYSTEDKVINVSPINITDIIDTTGAGDTFSGAFAYSVSIGMPIKKSVEFANTAAGLSIRKKGAQAGMPTLKEVKDRLMVLNKEGD</sequence>
<dbReference type="Gene3D" id="3.40.1190.20">
    <property type="match status" value="1"/>
</dbReference>
<dbReference type="GO" id="GO:0019303">
    <property type="term" value="P:D-ribose catabolic process"/>
    <property type="evidence" value="ECO:0007669"/>
    <property type="project" value="UniProtKB-UniRule"/>
</dbReference>
<protein>
    <recommendedName>
        <fullName evidence="3 12">Ribokinase</fullName>
        <shortName evidence="12">RK</shortName>
        <ecNumber evidence="2 12">2.7.1.15</ecNumber>
    </recommendedName>
</protein>
<dbReference type="GO" id="GO:0046872">
    <property type="term" value="F:metal ion binding"/>
    <property type="evidence" value="ECO:0007669"/>
    <property type="project" value="UniProtKB-KW"/>
</dbReference>
<dbReference type="AlphaFoldDB" id="A0A7X6DB96"/>
<comment type="subcellular location">
    <subcellularLocation>
        <location evidence="12">Cytoplasm</location>
    </subcellularLocation>
</comment>
<keyword evidence="10 12" id="KW-0630">Potassium</keyword>
<keyword evidence="5 12" id="KW-0479">Metal-binding</keyword>
<comment type="function">
    <text evidence="12">Catalyzes the phosphorylation of ribose at O-5 in a reaction requiring ATP and magnesium. The resulting D-ribose-5-phosphate can then be used either for sythesis of nucleotides, histidine, and tryptophan, or as a component of the pentose phosphate pathway.</text>
</comment>
<comment type="catalytic activity">
    <reaction evidence="12">
        <text>D-ribose + ATP = D-ribose 5-phosphate + ADP + H(+)</text>
        <dbReference type="Rhea" id="RHEA:13697"/>
        <dbReference type="ChEBI" id="CHEBI:15378"/>
        <dbReference type="ChEBI" id="CHEBI:30616"/>
        <dbReference type="ChEBI" id="CHEBI:47013"/>
        <dbReference type="ChEBI" id="CHEBI:78346"/>
        <dbReference type="ChEBI" id="CHEBI:456216"/>
        <dbReference type="EC" id="2.7.1.15"/>
    </reaction>
</comment>
<evidence type="ECO:0000256" key="7">
    <source>
        <dbReference type="ARBA" id="ARBA00022777"/>
    </source>
</evidence>
<dbReference type="HAMAP" id="MF_01987">
    <property type="entry name" value="Ribokinase"/>
    <property type="match status" value="1"/>
</dbReference>
<evidence type="ECO:0000256" key="2">
    <source>
        <dbReference type="ARBA" id="ARBA00012035"/>
    </source>
</evidence>
<evidence type="ECO:0000256" key="10">
    <source>
        <dbReference type="ARBA" id="ARBA00022958"/>
    </source>
</evidence>
<dbReference type="SUPFAM" id="SSF53613">
    <property type="entry name" value="Ribokinase-like"/>
    <property type="match status" value="1"/>
</dbReference>
<dbReference type="GO" id="GO:0005829">
    <property type="term" value="C:cytosol"/>
    <property type="evidence" value="ECO:0007669"/>
    <property type="project" value="TreeGrafter"/>
</dbReference>
<feature type="binding site" evidence="12">
    <location>
        <position position="267"/>
    </location>
    <ligand>
        <name>ATP</name>
        <dbReference type="ChEBI" id="CHEBI:30616"/>
    </ligand>
</feature>
<feature type="binding site" evidence="12">
    <location>
        <position position="237"/>
    </location>
    <ligand>
        <name>K(+)</name>
        <dbReference type="ChEBI" id="CHEBI:29103"/>
    </ligand>
</feature>
<keyword evidence="11 12" id="KW-0119">Carbohydrate metabolism</keyword>
<comment type="activity regulation">
    <text evidence="12">Activated by a monovalent cation that binds near, but not in, the active site. The most likely occupant of the site in vivo is potassium. Ion binding induces a conformational change that may alter substrate affinity.</text>
</comment>
<dbReference type="InterPro" id="IPR002139">
    <property type="entry name" value="Ribo/fructo_kinase"/>
</dbReference>
<dbReference type="PANTHER" id="PTHR10584">
    <property type="entry name" value="SUGAR KINASE"/>
    <property type="match status" value="1"/>
</dbReference>
<dbReference type="GO" id="GO:0005524">
    <property type="term" value="F:ATP binding"/>
    <property type="evidence" value="ECO:0007669"/>
    <property type="project" value="UniProtKB-UniRule"/>
</dbReference>
<dbReference type="CDD" id="cd01174">
    <property type="entry name" value="ribokinase"/>
    <property type="match status" value="1"/>
</dbReference>
<keyword evidence="4 12" id="KW-0808">Transferase</keyword>
<dbReference type="RefSeq" id="WP_167808181.1">
    <property type="nucleotide sequence ID" value="NZ_JAAVMB010000021.1"/>
</dbReference>
<keyword evidence="9 12" id="KW-0460">Magnesium</keyword>
<evidence type="ECO:0000256" key="1">
    <source>
        <dbReference type="ARBA" id="ARBA00005380"/>
    </source>
</evidence>
<evidence type="ECO:0000259" key="13">
    <source>
        <dbReference type="Pfam" id="PF00294"/>
    </source>
</evidence>
<feature type="binding site" evidence="12">
    <location>
        <position position="138"/>
    </location>
    <ligand>
        <name>substrate</name>
    </ligand>
</feature>
<accession>A0A7X6DB96</accession>
<dbReference type="PANTHER" id="PTHR10584:SF166">
    <property type="entry name" value="RIBOKINASE"/>
    <property type="match status" value="1"/>
</dbReference>
<gene>
    <name evidence="12" type="primary">rbsK</name>
    <name evidence="14" type="ORF">HED35_13725</name>
</gene>
<feature type="binding site" evidence="12">
    <location>
        <position position="278"/>
    </location>
    <ligand>
        <name>K(+)</name>
        <dbReference type="ChEBI" id="CHEBI:29103"/>
    </ligand>
</feature>
<evidence type="ECO:0000313" key="15">
    <source>
        <dbReference type="Proteomes" id="UP000521358"/>
    </source>
</evidence>
<evidence type="ECO:0000256" key="5">
    <source>
        <dbReference type="ARBA" id="ARBA00022723"/>
    </source>
</evidence>
<evidence type="ECO:0000256" key="9">
    <source>
        <dbReference type="ARBA" id="ARBA00022842"/>
    </source>
</evidence>
<proteinExistence type="inferred from homology"/>
<dbReference type="PRINTS" id="PR00990">
    <property type="entry name" value="RIBOKINASE"/>
</dbReference>
<feature type="binding site" evidence="12">
    <location>
        <position position="276"/>
    </location>
    <ligand>
        <name>K(+)</name>
        <dbReference type="ChEBI" id="CHEBI:29103"/>
    </ligand>
</feature>
<dbReference type="EMBL" id="JAAVMB010000021">
    <property type="protein sequence ID" value="NKC69152.1"/>
    <property type="molecule type" value="Genomic_DNA"/>
</dbReference>
<dbReference type="Pfam" id="PF00294">
    <property type="entry name" value="PfkB"/>
    <property type="match status" value="1"/>
</dbReference>
<feature type="binding site" evidence="12">
    <location>
        <position position="239"/>
    </location>
    <ligand>
        <name>K(+)</name>
        <dbReference type="ChEBI" id="CHEBI:29103"/>
    </ligand>
</feature>
<dbReference type="PROSITE" id="PS00583">
    <property type="entry name" value="PFKB_KINASES_1"/>
    <property type="match status" value="1"/>
</dbReference>
<evidence type="ECO:0000256" key="3">
    <source>
        <dbReference type="ARBA" id="ARBA00016943"/>
    </source>
</evidence>
<dbReference type="UniPathway" id="UPA00916">
    <property type="reaction ID" value="UER00889"/>
</dbReference>
<feature type="binding site" evidence="12">
    <location>
        <begin position="11"/>
        <end position="13"/>
    </location>
    <ligand>
        <name>substrate</name>
    </ligand>
</feature>
<feature type="binding site" evidence="12">
    <location>
        <position position="243"/>
    </location>
    <ligand>
        <name>substrate</name>
    </ligand>
</feature>
<evidence type="ECO:0000256" key="11">
    <source>
        <dbReference type="ARBA" id="ARBA00023277"/>
    </source>
</evidence>
<evidence type="ECO:0000256" key="12">
    <source>
        <dbReference type="HAMAP-Rule" id="MF_01987"/>
    </source>
</evidence>
<feature type="binding site" evidence="12">
    <location>
        <position position="273"/>
    </location>
    <ligand>
        <name>K(+)</name>
        <dbReference type="ChEBI" id="CHEBI:29103"/>
    </ligand>
</feature>
<dbReference type="Proteomes" id="UP000521358">
    <property type="component" value="Unassembled WGS sequence"/>
</dbReference>
<dbReference type="InterPro" id="IPR029056">
    <property type="entry name" value="Ribokinase-like"/>
</dbReference>
<keyword evidence="7 12" id="KW-0418">Kinase</keyword>
<comment type="similarity">
    <text evidence="12">Belongs to the carbohydrate kinase PfkB family. Ribokinase subfamily.</text>
</comment>
<dbReference type="EC" id="2.7.1.15" evidence="2 12"/>
<dbReference type="GO" id="GO:0004747">
    <property type="term" value="F:ribokinase activity"/>
    <property type="evidence" value="ECO:0007669"/>
    <property type="project" value="UniProtKB-UniRule"/>
</dbReference>
<evidence type="ECO:0000256" key="6">
    <source>
        <dbReference type="ARBA" id="ARBA00022741"/>
    </source>
</evidence>
<dbReference type="InterPro" id="IPR011611">
    <property type="entry name" value="PfkB_dom"/>
</dbReference>
<comment type="subunit">
    <text evidence="12">Homodimer.</text>
</comment>
<evidence type="ECO:0000256" key="8">
    <source>
        <dbReference type="ARBA" id="ARBA00022840"/>
    </source>
</evidence>
<feature type="domain" description="Carbohydrate kinase PfkB" evidence="13">
    <location>
        <begin position="1"/>
        <end position="285"/>
    </location>
</feature>
<feature type="binding site" evidence="12">
    <location>
        <position position="182"/>
    </location>
    <ligand>
        <name>ATP</name>
        <dbReference type="ChEBI" id="CHEBI:30616"/>
    </ligand>
</feature>
<feature type="binding site" evidence="12">
    <location>
        <begin position="39"/>
        <end position="43"/>
    </location>
    <ligand>
        <name>substrate</name>
    </ligand>
</feature>
<dbReference type="PROSITE" id="PS00584">
    <property type="entry name" value="PFKB_KINASES_2"/>
    <property type="match status" value="1"/>
</dbReference>
<organism evidence="14 15">
    <name type="scientific">Vagococcus fluvialis</name>
    <dbReference type="NCBI Taxonomy" id="2738"/>
    <lineage>
        <taxon>Bacteria</taxon>
        <taxon>Bacillati</taxon>
        <taxon>Bacillota</taxon>
        <taxon>Bacilli</taxon>
        <taxon>Lactobacillales</taxon>
        <taxon>Enterococcaceae</taxon>
        <taxon>Vagococcus</taxon>
    </lineage>
</organism>
<comment type="pathway">
    <text evidence="12">Carbohydrate metabolism; D-ribose degradation; D-ribose 5-phosphate from beta-D-ribopyranose: step 2/2.</text>
</comment>
<comment type="cofactor">
    <cofactor evidence="12">
        <name>Mg(2+)</name>
        <dbReference type="ChEBI" id="CHEBI:18420"/>
    </cofactor>
    <text evidence="12">Requires a divalent cation, most likely magnesium in vivo, as an electrophilic catalyst to aid phosphoryl group transfer. It is the chelate of the metal and the nucleotide that is the actual substrate.</text>
</comment>
<feature type="binding site" evidence="12">
    <location>
        <begin position="242"/>
        <end position="243"/>
    </location>
    <ligand>
        <name>ATP</name>
        <dbReference type="ChEBI" id="CHEBI:30616"/>
    </ligand>
</feature>
<dbReference type="InterPro" id="IPR011877">
    <property type="entry name" value="Ribokinase"/>
</dbReference>
<dbReference type="InterPro" id="IPR002173">
    <property type="entry name" value="Carboh/pur_kinase_PfkB_CS"/>
</dbReference>
<comment type="caution">
    <text evidence="14">The sequence shown here is derived from an EMBL/GenBank/DDBJ whole genome shotgun (WGS) entry which is preliminary data.</text>
</comment>
<reference evidence="14 15" key="1">
    <citation type="submission" date="2020-03" db="EMBL/GenBank/DDBJ databases">
        <title>Bacterial samples isolated from urine from healthy bovine heifers (Gyr breed).</title>
        <authorList>
            <person name="Giannattasio-Ferraz S."/>
            <person name="Maskeri L."/>
            <person name="Penido A."/>
            <person name="Barbosa-Stancioli E.F."/>
            <person name="Putonti C."/>
        </authorList>
    </citation>
    <scope>NUCLEOTIDE SEQUENCE [LARGE SCALE GENOMIC DNA]</scope>
    <source>
        <strain evidence="14 15">UFMG-H7</strain>
    </source>
</reference>
<evidence type="ECO:0000313" key="14">
    <source>
        <dbReference type="EMBL" id="NKC69152.1"/>
    </source>
</evidence>
<comment type="similarity">
    <text evidence="1">Belongs to the carbohydrate kinase pfkB family.</text>
</comment>
<comment type="caution">
    <text evidence="12">Lacks conserved residue(s) required for the propagation of feature annotation.</text>
</comment>
<keyword evidence="8 12" id="KW-0067">ATP-binding</keyword>
<evidence type="ECO:0000256" key="4">
    <source>
        <dbReference type="ARBA" id="ARBA00022679"/>
    </source>
</evidence>
<name>A0A7X6DB96_9ENTE</name>
<feature type="binding site" evidence="12">
    <location>
        <begin position="210"/>
        <end position="215"/>
    </location>
    <ligand>
        <name>ATP</name>
        <dbReference type="ChEBI" id="CHEBI:30616"/>
    </ligand>
</feature>
<keyword evidence="12" id="KW-0963">Cytoplasm</keyword>
<feature type="active site" description="Proton acceptor" evidence="12">
    <location>
        <position position="243"/>
    </location>
</feature>